<reference evidence="1 3" key="1">
    <citation type="journal article" date="2014" name="BMC Genomics">
        <title>Genome sequence of Anopheles sinensis provides insight into genetics basis of mosquito competence for malaria parasites.</title>
        <authorList>
            <person name="Zhou D."/>
            <person name="Zhang D."/>
            <person name="Ding G."/>
            <person name="Shi L."/>
            <person name="Hou Q."/>
            <person name="Ye Y."/>
            <person name="Xu Y."/>
            <person name="Zhou H."/>
            <person name="Xiong C."/>
            <person name="Li S."/>
            <person name="Yu J."/>
            <person name="Hong S."/>
            <person name="Yu X."/>
            <person name="Zou P."/>
            <person name="Chen C."/>
            <person name="Chang X."/>
            <person name="Wang W."/>
            <person name="Lv Y."/>
            <person name="Sun Y."/>
            <person name="Ma L."/>
            <person name="Shen B."/>
            <person name="Zhu C."/>
        </authorList>
    </citation>
    <scope>NUCLEOTIDE SEQUENCE [LARGE SCALE GENOMIC DNA]</scope>
</reference>
<organism evidence="1">
    <name type="scientific">Anopheles sinensis</name>
    <name type="common">Mosquito</name>
    <dbReference type="NCBI Taxonomy" id="74873"/>
    <lineage>
        <taxon>Eukaryota</taxon>
        <taxon>Metazoa</taxon>
        <taxon>Ecdysozoa</taxon>
        <taxon>Arthropoda</taxon>
        <taxon>Hexapoda</taxon>
        <taxon>Insecta</taxon>
        <taxon>Pterygota</taxon>
        <taxon>Neoptera</taxon>
        <taxon>Endopterygota</taxon>
        <taxon>Diptera</taxon>
        <taxon>Nematocera</taxon>
        <taxon>Culicoidea</taxon>
        <taxon>Culicidae</taxon>
        <taxon>Anophelinae</taxon>
        <taxon>Anopheles</taxon>
    </lineage>
</organism>
<dbReference type="VEuPathDB" id="VectorBase:ASIC001256"/>
<evidence type="ECO:0000313" key="2">
    <source>
        <dbReference type="EnsemblMetazoa" id="ASIC001256-PA"/>
    </source>
</evidence>
<gene>
    <name evidence="1" type="ORF">ZHAS_00001256</name>
</gene>
<reference evidence="2" key="2">
    <citation type="submission" date="2020-05" db="UniProtKB">
        <authorList>
            <consortium name="EnsemblMetazoa"/>
        </authorList>
    </citation>
    <scope>IDENTIFICATION</scope>
</reference>
<evidence type="ECO:0000313" key="1">
    <source>
        <dbReference type="EMBL" id="KFB54041.1"/>
    </source>
</evidence>
<sequence>MERSAVLGGALCSARWSALQRSVKRSMKEIRDSSAALGVALGTALRRENRSPKRYLFDKPRAQESAQFGERSTGGTSFAPYTTLVASIKLC</sequence>
<keyword evidence="3" id="KW-1185">Reference proteome</keyword>
<dbReference type="EMBL" id="ATLV01005474">
    <property type="status" value="NOT_ANNOTATED_CDS"/>
    <property type="molecule type" value="Genomic_DNA"/>
</dbReference>
<evidence type="ECO:0000313" key="3">
    <source>
        <dbReference type="Proteomes" id="UP000030765"/>
    </source>
</evidence>
<dbReference type="EnsemblMetazoa" id="ASIC001256-RA">
    <property type="protein sequence ID" value="ASIC001256-PA"/>
    <property type="gene ID" value="ASIC001256"/>
</dbReference>
<accession>A0A084WUZ7</accession>
<protein>
    <submittedName>
        <fullName evidence="1 2">Uncharacterized protein</fullName>
    </submittedName>
</protein>
<name>A0A084WUZ7_ANOSI</name>
<proteinExistence type="predicted"/>
<dbReference type="EMBL" id="KL642710">
    <property type="protein sequence ID" value="KFB54041.1"/>
    <property type="molecule type" value="Genomic_DNA"/>
</dbReference>
<dbReference type="AlphaFoldDB" id="A0A084WUZ7"/>
<dbReference type="Proteomes" id="UP000030765">
    <property type="component" value="Unassembled WGS sequence"/>
</dbReference>